<dbReference type="PANTHER" id="PTHR46696">
    <property type="entry name" value="P450, PUTATIVE (EUROFUNG)-RELATED"/>
    <property type="match status" value="1"/>
</dbReference>
<evidence type="ECO:0000256" key="5">
    <source>
        <dbReference type="ARBA" id="ARBA00022723"/>
    </source>
</evidence>
<evidence type="ECO:0000313" key="10">
    <source>
        <dbReference type="EMBL" id="SFP01495.1"/>
    </source>
</evidence>
<keyword evidence="8" id="KW-0503">Monooxygenase</keyword>
<evidence type="ECO:0000256" key="9">
    <source>
        <dbReference type="ARBA" id="ARBA00055433"/>
    </source>
</evidence>
<dbReference type="Proteomes" id="UP000198727">
    <property type="component" value="Unassembled WGS sequence"/>
</dbReference>
<dbReference type="OrthoDB" id="3218463at2"/>
<dbReference type="STRING" id="587909.SAMN05421810_101697"/>
<comment type="similarity">
    <text evidence="3">Belongs to the cytochrome P450 family.</text>
</comment>
<organism evidence="10 11">
    <name type="scientific">Amycolatopsis arida</name>
    <dbReference type="NCBI Taxonomy" id="587909"/>
    <lineage>
        <taxon>Bacteria</taxon>
        <taxon>Bacillati</taxon>
        <taxon>Actinomycetota</taxon>
        <taxon>Actinomycetes</taxon>
        <taxon>Pseudonocardiales</taxon>
        <taxon>Pseudonocardiaceae</taxon>
        <taxon>Amycolatopsis</taxon>
    </lineage>
</organism>
<dbReference type="InterPro" id="IPR036396">
    <property type="entry name" value="Cyt_P450_sf"/>
</dbReference>
<dbReference type="Gene3D" id="1.10.630.10">
    <property type="entry name" value="Cytochrome P450"/>
    <property type="match status" value="1"/>
</dbReference>
<dbReference type="CDD" id="cd11031">
    <property type="entry name" value="Cyp158A-like"/>
    <property type="match status" value="1"/>
</dbReference>
<keyword evidence="4" id="KW-0349">Heme</keyword>
<dbReference type="FunFam" id="1.10.630.10:FF:000018">
    <property type="entry name" value="Cytochrome P450 monooxygenase"/>
    <property type="match status" value="1"/>
</dbReference>
<keyword evidence="6" id="KW-0560">Oxidoreductase</keyword>
<comment type="pathway">
    <text evidence="2">Antibiotic biosynthesis; vancomycin biosynthesis.</text>
</comment>
<dbReference type="RefSeq" id="WP_092527703.1">
    <property type="nucleotide sequence ID" value="NZ_FOWW01000001.1"/>
</dbReference>
<evidence type="ECO:0000256" key="4">
    <source>
        <dbReference type="ARBA" id="ARBA00022617"/>
    </source>
</evidence>
<evidence type="ECO:0000256" key="2">
    <source>
        <dbReference type="ARBA" id="ARBA00004660"/>
    </source>
</evidence>
<comment type="function">
    <text evidence="9">Involved in the coupling of aromatic side chains of the heptapeptide of vancomycin.</text>
</comment>
<evidence type="ECO:0000256" key="1">
    <source>
        <dbReference type="ARBA" id="ARBA00001971"/>
    </source>
</evidence>
<dbReference type="AlphaFoldDB" id="A0A1I5LW45"/>
<sequence>MTAETLTDEPVAYPFGRTDMLQPAGEFATIRAERPITKVRLPTGDEAWLVTRYADAREVLTDDRFARGFADPDAVGGGFGGFLGELAVFADPAVHARFRRVAGKALLVSAEQLREPVRRITDELLAGMAARGPVADLVDAVHFPVSIRTICELIGVPEADQHRFRGWAGAFLSVSRFEPNELAQRLREMNAYVRELLAARAAEPGEDFVSTLVTTRDVDGRTMGFDEQMATVYAVLVSGYETVAHALGKGLLALFGHPEQLAALRAAPDLAAAAVDEILRYAPPDGGFGMPLHPTEEVTVGGTRLTPGDTVLVGVWSANRDERCFAGADEFDVDRRPNPHLSFGVGPRYCTGAPLARLQMETVLRGLVERFPGLRLAVAPEEVPRHDGFIVEGPRELLVTW</sequence>
<keyword evidence="11" id="KW-1185">Reference proteome</keyword>
<evidence type="ECO:0000313" key="11">
    <source>
        <dbReference type="Proteomes" id="UP000198727"/>
    </source>
</evidence>
<keyword evidence="5" id="KW-0479">Metal-binding</keyword>
<evidence type="ECO:0000256" key="8">
    <source>
        <dbReference type="ARBA" id="ARBA00023033"/>
    </source>
</evidence>
<comment type="cofactor">
    <cofactor evidence="1">
        <name>heme</name>
        <dbReference type="ChEBI" id="CHEBI:30413"/>
    </cofactor>
</comment>
<dbReference type="SUPFAM" id="SSF48264">
    <property type="entry name" value="Cytochrome P450"/>
    <property type="match status" value="1"/>
</dbReference>
<evidence type="ECO:0000256" key="3">
    <source>
        <dbReference type="ARBA" id="ARBA00010617"/>
    </source>
</evidence>
<gene>
    <name evidence="10" type="ORF">SAMN05421810_101697</name>
</gene>
<evidence type="ECO:0000256" key="7">
    <source>
        <dbReference type="ARBA" id="ARBA00023004"/>
    </source>
</evidence>
<accession>A0A1I5LW45</accession>
<dbReference type="GO" id="GO:0016705">
    <property type="term" value="F:oxidoreductase activity, acting on paired donors, with incorporation or reduction of molecular oxygen"/>
    <property type="evidence" value="ECO:0007669"/>
    <property type="project" value="InterPro"/>
</dbReference>
<dbReference type="EMBL" id="FOWW01000001">
    <property type="protein sequence ID" value="SFP01495.1"/>
    <property type="molecule type" value="Genomic_DNA"/>
</dbReference>
<evidence type="ECO:0000256" key="6">
    <source>
        <dbReference type="ARBA" id="ARBA00023002"/>
    </source>
</evidence>
<keyword evidence="7" id="KW-0408">Iron</keyword>
<dbReference type="InterPro" id="IPR001128">
    <property type="entry name" value="Cyt_P450"/>
</dbReference>
<dbReference type="InterPro" id="IPR002397">
    <property type="entry name" value="Cyt_P450_B"/>
</dbReference>
<dbReference type="PANTHER" id="PTHR46696:SF5">
    <property type="entry name" value="CYTOCHROME P450 BJ-1"/>
    <property type="match status" value="1"/>
</dbReference>
<proteinExistence type="inferred from homology"/>
<dbReference type="PRINTS" id="PR00359">
    <property type="entry name" value="BP450"/>
</dbReference>
<dbReference type="GO" id="GO:0004497">
    <property type="term" value="F:monooxygenase activity"/>
    <property type="evidence" value="ECO:0007669"/>
    <property type="project" value="UniProtKB-KW"/>
</dbReference>
<dbReference type="PRINTS" id="PR00385">
    <property type="entry name" value="P450"/>
</dbReference>
<dbReference type="Pfam" id="PF00067">
    <property type="entry name" value="p450"/>
    <property type="match status" value="1"/>
</dbReference>
<dbReference type="GO" id="GO:0020037">
    <property type="term" value="F:heme binding"/>
    <property type="evidence" value="ECO:0007669"/>
    <property type="project" value="InterPro"/>
</dbReference>
<dbReference type="GO" id="GO:0005506">
    <property type="term" value="F:iron ion binding"/>
    <property type="evidence" value="ECO:0007669"/>
    <property type="project" value="InterPro"/>
</dbReference>
<protein>
    <submittedName>
        <fullName evidence="10">Cytochrome P450</fullName>
    </submittedName>
</protein>
<name>A0A1I5LW45_9PSEU</name>
<reference evidence="11" key="1">
    <citation type="submission" date="2016-10" db="EMBL/GenBank/DDBJ databases">
        <authorList>
            <person name="Varghese N."/>
            <person name="Submissions S."/>
        </authorList>
    </citation>
    <scope>NUCLEOTIDE SEQUENCE [LARGE SCALE GENOMIC DNA]</scope>
    <source>
        <strain evidence="11">CGMCC 4.5579</strain>
    </source>
</reference>